<protein>
    <submittedName>
        <fullName evidence="2">M23 family metallopeptidase</fullName>
    </submittedName>
</protein>
<dbReference type="InterPro" id="IPR050570">
    <property type="entry name" value="Cell_wall_metabolism_enzyme"/>
</dbReference>
<dbReference type="InterPro" id="IPR011055">
    <property type="entry name" value="Dup_hybrid_motif"/>
</dbReference>
<dbReference type="RefSeq" id="WP_168608245.1">
    <property type="nucleotide sequence ID" value="NZ_JAAZQD010000001.1"/>
</dbReference>
<keyword evidence="3" id="KW-1185">Reference proteome</keyword>
<proteinExistence type="predicted"/>
<comment type="caution">
    <text evidence="2">The sequence shown here is derived from an EMBL/GenBank/DDBJ whole genome shotgun (WGS) entry which is preliminary data.</text>
</comment>
<dbReference type="PANTHER" id="PTHR21666:SF285">
    <property type="entry name" value="M23 FAMILY METALLOPEPTIDASE"/>
    <property type="match status" value="1"/>
</dbReference>
<dbReference type="Pfam" id="PF01551">
    <property type="entry name" value="Peptidase_M23"/>
    <property type="match status" value="1"/>
</dbReference>
<dbReference type="SUPFAM" id="SSF51261">
    <property type="entry name" value="Duplicated hybrid motif"/>
    <property type="match status" value="1"/>
</dbReference>
<evidence type="ECO:0000259" key="1">
    <source>
        <dbReference type="Pfam" id="PF01551"/>
    </source>
</evidence>
<gene>
    <name evidence="2" type="ORF">HF690_01770</name>
</gene>
<dbReference type="GO" id="GO:0004222">
    <property type="term" value="F:metalloendopeptidase activity"/>
    <property type="evidence" value="ECO:0007669"/>
    <property type="project" value="TreeGrafter"/>
</dbReference>
<dbReference type="Proteomes" id="UP000541636">
    <property type="component" value="Unassembled WGS sequence"/>
</dbReference>
<accession>A0A846ZJG5</accession>
<dbReference type="Gene3D" id="2.70.70.10">
    <property type="entry name" value="Glucose Permease (Domain IIA)"/>
    <property type="match status" value="1"/>
</dbReference>
<reference evidence="2 3" key="1">
    <citation type="journal article" date="2017" name="Int. J. Syst. Evol. Microbiol.">
        <title>Oleiagrimonas citrea sp. nov., a marine bacterium isolated from tidal flat sediment and emended description of the genus Oleiagrimonas Fang et al. 2015 and Oleiagrimonas soli.</title>
        <authorList>
            <person name="Yang S.H."/>
            <person name="Seo H.S."/>
            <person name="Seong C.N."/>
            <person name="Kwon K.K."/>
        </authorList>
    </citation>
    <scope>NUCLEOTIDE SEQUENCE [LARGE SCALE GENOMIC DNA]</scope>
    <source>
        <strain evidence="2 3">MEBiC09124</strain>
    </source>
</reference>
<dbReference type="PANTHER" id="PTHR21666">
    <property type="entry name" value="PEPTIDASE-RELATED"/>
    <property type="match status" value="1"/>
</dbReference>
<evidence type="ECO:0000313" key="3">
    <source>
        <dbReference type="Proteomes" id="UP000541636"/>
    </source>
</evidence>
<dbReference type="EMBL" id="JAAZQD010000001">
    <property type="protein sequence ID" value="NKZ37680.1"/>
    <property type="molecule type" value="Genomic_DNA"/>
</dbReference>
<dbReference type="CDD" id="cd12797">
    <property type="entry name" value="M23_peptidase"/>
    <property type="match status" value="1"/>
</dbReference>
<name>A0A846ZJG5_9GAMM</name>
<dbReference type="InterPro" id="IPR016047">
    <property type="entry name" value="M23ase_b-sheet_dom"/>
</dbReference>
<dbReference type="FunFam" id="2.70.70.10:FF:000019">
    <property type="entry name" value="M23 family peptidase"/>
    <property type="match status" value="1"/>
</dbReference>
<organism evidence="2 3">
    <name type="scientific">Oleiagrimonas citrea</name>
    <dbReference type="NCBI Taxonomy" id="1665687"/>
    <lineage>
        <taxon>Bacteria</taxon>
        <taxon>Pseudomonadati</taxon>
        <taxon>Pseudomonadota</taxon>
        <taxon>Gammaproteobacteria</taxon>
        <taxon>Lysobacterales</taxon>
        <taxon>Rhodanobacteraceae</taxon>
        <taxon>Oleiagrimonas</taxon>
    </lineage>
</organism>
<feature type="domain" description="M23ase beta-sheet core" evidence="1">
    <location>
        <begin position="175"/>
        <end position="269"/>
    </location>
</feature>
<dbReference type="AlphaFoldDB" id="A0A846ZJG5"/>
<evidence type="ECO:0000313" key="2">
    <source>
        <dbReference type="EMBL" id="NKZ37680.1"/>
    </source>
</evidence>
<sequence length="281" mass="30611">MNERHTRLLTSLSLLVLIVIAGPGRAHAANIRLPREVPQGGLVIGHVLPSCHVSYAGQELRIGKDGRFAFGVGRDTKGPLTVDTRCPGQPPQTRHIAVRERTWPTERVNGVPPKTVSPPPAIAERIARERKLVAEARTRNDAREDFEHGFIWPVHGRISGRFGSQRIYNGKPRAPHSGVDIAVPRSTPVKAPAAGVVTLAKRLYLSGNTVIIDHGFGISSVMLHMEKLKVKPGQHVRQGQVVGLSGMTGRATGPHVHWGMNWFGVRMDPRTVAREHPASGS</sequence>